<dbReference type="AlphaFoldDB" id="A0A8H5ACL8"/>
<gene>
    <name evidence="2" type="ORF">FOXYS1_8507</name>
</gene>
<evidence type="ECO:0000256" key="1">
    <source>
        <dbReference type="SAM" id="SignalP"/>
    </source>
</evidence>
<feature type="signal peptide" evidence="1">
    <location>
        <begin position="1"/>
        <end position="25"/>
    </location>
</feature>
<organism evidence="2 3">
    <name type="scientific">Fusarium oxysporum</name>
    <name type="common">Fusarium vascular wilt</name>
    <dbReference type="NCBI Taxonomy" id="5507"/>
    <lineage>
        <taxon>Eukaryota</taxon>
        <taxon>Fungi</taxon>
        <taxon>Dikarya</taxon>
        <taxon>Ascomycota</taxon>
        <taxon>Pezizomycotina</taxon>
        <taxon>Sordariomycetes</taxon>
        <taxon>Hypocreomycetidae</taxon>
        <taxon>Hypocreales</taxon>
        <taxon>Nectriaceae</taxon>
        <taxon>Fusarium</taxon>
        <taxon>Fusarium oxysporum species complex</taxon>
    </lineage>
</organism>
<evidence type="ECO:0000313" key="3">
    <source>
        <dbReference type="Proteomes" id="UP000558688"/>
    </source>
</evidence>
<name>A0A8H5ACL8_FUSOX</name>
<proteinExistence type="predicted"/>
<comment type="caution">
    <text evidence="2">The sequence shown here is derived from an EMBL/GenBank/DDBJ whole genome shotgun (WGS) entry which is preliminary data.</text>
</comment>
<keyword evidence="1" id="KW-0732">Signal</keyword>
<evidence type="ECO:0000313" key="2">
    <source>
        <dbReference type="EMBL" id="KAF5260820.1"/>
    </source>
</evidence>
<sequence length="500" mass="55465">MKMNILLAQLLSYVLLAHCTQSTLSETCAGLQNLSTCKLKFSVPTGFTVNTKEVTEKKLNKCKTKKKEKKSCATKKEPSKTCDVMTCASGYDITTKRVPTGLKVVTKQVDLCQTVRNVLGQSEGDNFIKSSEAICKCFPRLQQLSLTTQAKSISQGVISKANAKCLRDGGLTIENGWSDAMNSIKAQGTPIKAFEMNVPTLLQLDADYRGGPIFEQRDALSNLMSYVSLAQAQVESINASCEKLGSCKGPAVSSFMEQVNSNIAAASYLGNLRFPADLGGKLNNLLQRQANAYSQARDLLDEAATVALFKNGKVKTVKDLFQLLPMAKRVKDLSNDIKTQLDPFKEFLPNNLTFAISTAKEENKLRSMSFDEIELELNVSEKEENHEVLEKLEAMQELIFKNYNGNYLSRVISSIGSIQGQLSYLSAMNGKFIIETEIVSFEQWSKLPTMAMPCSKTVDKTYKDSGFKEVFSYPEYSKCTVDGMTAKFPDLQIGYFRWSF</sequence>
<dbReference type="Proteomes" id="UP000558688">
    <property type="component" value="Unassembled WGS sequence"/>
</dbReference>
<accession>A0A8H5ACL8</accession>
<protein>
    <submittedName>
        <fullName evidence="2">Uncharacterized protein</fullName>
    </submittedName>
</protein>
<feature type="chain" id="PRO_5034427717" evidence="1">
    <location>
        <begin position="26"/>
        <end position="500"/>
    </location>
</feature>
<reference evidence="2" key="1">
    <citation type="submission" date="2020-02" db="EMBL/GenBank/DDBJ databases">
        <title>Identification and distribution of gene clusters putatively required for synthesis of sphingolipid metabolism inhibitors in phylogenetically diverse species of the filamentous fungus Fusarium.</title>
        <authorList>
            <person name="Kim H.-S."/>
            <person name="Busman M."/>
            <person name="Brown D.W."/>
            <person name="Divon H."/>
            <person name="Uhlig S."/>
            <person name="Proctor R.H."/>
        </authorList>
    </citation>
    <scope>NUCLEOTIDE SEQUENCE [LARGE SCALE GENOMIC DNA]</scope>
    <source>
        <strain evidence="2">NRRL 39464</strain>
    </source>
</reference>
<dbReference type="EMBL" id="JAAFOW010001398">
    <property type="protein sequence ID" value="KAF5260820.1"/>
    <property type="molecule type" value="Genomic_DNA"/>
</dbReference>